<keyword evidence="1" id="KW-1133">Transmembrane helix</keyword>
<keyword evidence="1" id="KW-0812">Transmembrane</keyword>
<feature type="transmembrane region" description="Helical" evidence="1">
    <location>
        <begin position="24"/>
        <end position="42"/>
    </location>
</feature>
<protein>
    <submittedName>
        <fullName evidence="2">Uncharacterized protein</fullName>
    </submittedName>
</protein>
<dbReference type="EMBL" id="JBFOLK010000003">
    <property type="protein sequence ID" value="KAL2526984.1"/>
    <property type="molecule type" value="Genomic_DNA"/>
</dbReference>
<evidence type="ECO:0000313" key="2">
    <source>
        <dbReference type="EMBL" id="KAL2526984.1"/>
    </source>
</evidence>
<dbReference type="Proteomes" id="UP001604336">
    <property type="component" value="Unassembled WGS sequence"/>
</dbReference>
<dbReference type="AlphaFoldDB" id="A0ABD1UPN1"/>
<evidence type="ECO:0000313" key="3">
    <source>
        <dbReference type="Proteomes" id="UP001604336"/>
    </source>
</evidence>
<gene>
    <name evidence="2" type="ORF">Adt_12038</name>
</gene>
<proteinExistence type="predicted"/>
<sequence>MGIPPTICSHPRNLFIMWVSNRHAKPGSLIAAVPLLIFWFLWNGRNNSKYNEEKLKATRIIKRINYMLESLLKAGVLTQPLENSLSLWQSLGGNQKTGGLILTPMEL</sequence>
<keyword evidence="3" id="KW-1185">Reference proteome</keyword>
<accession>A0ABD1UPN1</accession>
<comment type="caution">
    <text evidence="2">The sequence shown here is derived from an EMBL/GenBank/DDBJ whole genome shotgun (WGS) entry which is preliminary data.</text>
</comment>
<evidence type="ECO:0000256" key="1">
    <source>
        <dbReference type="SAM" id="Phobius"/>
    </source>
</evidence>
<organism evidence="2 3">
    <name type="scientific">Abeliophyllum distichum</name>
    <dbReference type="NCBI Taxonomy" id="126358"/>
    <lineage>
        <taxon>Eukaryota</taxon>
        <taxon>Viridiplantae</taxon>
        <taxon>Streptophyta</taxon>
        <taxon>Embryophyta</taxon>
        <taxon>Tracheophyta</taxon>
        <taxon>Spermatophyta</taxon>
        <taxon>Magnoliopsida</taxon>
        <taxon>eudicotyledons</taxon>
        <taxon>Gunneridae</taxon>
        <taxon>Pentapetalae</taxon>
        <taxon>asterids</taxon>
        <taxon>lamiids</taxon>
        <taxon>Lamiales</taxon>
        <taxon>Oleaceae</taxon>
        <taxon>Forsythieae</taxon>
        <taxon>Abeliophyllum</taxon>
    </lineage>
</organism>
<reference evidence="3" key="1">
    <citation type="submission" date="2024-07" db="EMBL/GenBank/DDBJ databases">
        <title>Two chromosome-level genome assemblies of Korean endemic species Abeliophyllum distichum and Forsythia ovata (Oleaceae).</title>
        <authorList>
            <person name="Jang H."/>
        </authorList>
    </citation>
    <scope>NUCLEOTIDE SEQUENCE [LARGE SCALE GENOMIC DNA]</scope>
</reference>
<keyword evidence="1" id="KW-0472">Membrane</keyword>
<name>A0ABD1UPN1_9LAMI</name>